<dbReference type="PRINTS" id="PR00024">
    <property type="entry name" value="HOMEOBOX"/>
</dbReference>
<keyword evidence="4 5" id="KW-0539">Nucleus</keyword>
<evidence type="ECO:0000313" key="10">
    <source>
        <dbReference type="Proteomes" id="UP001497623"/>
    </source>
</evidence>
<proteinExistence type="predicted"/>
<dbReference type="AlphaFoldDB" id="A0AAV2PT17"/>
<accession>A0AAV2PT17</accession>
<feature type="region of interest" description="Disordered" evidence="7">
    <location>
        <begin position="240"/>
        <end position="259"/>
    </location>
</feature>
<comment type="subcellular location">
    <subcellularLocation>
        <location evidence="1 5 6">Nucleus</location>
    </subcellularLocation>
</comment>
<dbReference type="SMART" id="SM00389">
    <property type="entry name" value="HOX"/>
    <property type="match status" value="1"/>
</dbReference>
<organism evidence="9 10">
    <name type="scientific">Meganyctiphanes norvegica</name>
    <name type="common">Northern krill</name>
    <name type="synonym">Thysanopoda norvegica</name>
    <dbReference type="NCBI Taxonomy" id="48144"/>
    <lineage>
        <taxon>Eukaryota</taxon>
        <taxon>Metazoa</taxon>
        <taxon>Ecdysozoa</taxon>
        <taxon>Arthropoda</taxon>
        <taxon>Crustacea</taxon>
        <taxon>Multicrustacea</taxon>
        <taxon>Malacostraca</taxon>
        <taxon>Eumalacostraca</taxon>
        <taxon>Eucarida</taxon>
        <taxon>Euphausiacea</taxon>
        <taxon>Euphausiidae</taxon>
        <taxon>Meganyctiphanes</taxon>
    </lineage>
</organism>
<dbReference type="PROSITE" id="PS50071">
    <property type="entry name" value="HOMEOBOX_2"/>
    <property type="match status" value="1"/>
</dbReference>
<reference evidence="9 10" key="1">
    <citation type="submission" date="2024-05" db="EMBL/GenBank/DDBJ databases">
        <authorList>
            <person name="Wallberg A."/>
        </authorList>
    </citation>
    <scope>NUCLEOTIDE SEQUENCE [LARGE SCALE GENOMIC DNA]</scope>
</reference>
<dbReference type="InterPro" id="IPR001356">
    <property type="entry name" value="HD"/>
</dbReference>
<evidence type="ECO:0000256" key="7">
    <source>
        <dbReference type="SAM" id="MobiDB-lite"/>
    </source>
</evidence>
<gene>
    <name evidence="9" type="ORF">MNOR_LOCUS3977</name>
</gene>
<keyword evidence="10" id="KW-1185">Reference proteome</keyword>
<sequence length="297" mass="32720">KTKKSQFQSNTNYTDTRSVSVSPGVNTSPQTPASPDVQLSDDTYSSVSSPESSSMSLVARPIPLRYPAEVVPAGTSPVPASCEGGVQLGGGSMPPMLTTNPQMLPGLPPNVALLTDPLFANMHLYNLALRQYLEPSYLPFCHDTRGFPYSLGGLTSRSGRRRGGQVRFTGDQTRILEDHFNSNKYITPHQRKQIAQDLQLHERQVKTWFQNRRAKMRKVQSQDGCDNIIVDSDEEQQLQISEQPSEPSPIRDTVSSVQPEEVQHQILIHAEGRGGNIRPCISASTISRPLTPETKPS</sequence>
<keyword evidence="3 5" id="KW-0371">Homeobox</keyword>
<evidence type="ECO:0000256" key="6">
    <source>
        <dbReference type="RuleBase" id="RU000682"/>
    </source>
</evidence>
<dbReference type="Pfam" id="PF00046">
    <property type="entry name" value="Homeodomain"/>
    <property type="match status" value="1"/>
</dbReference>
<evidence type="ECO:0000259" key="8">
    <source>
        <dbReference type="PROSITE" id="PS50071"/>
    </source>
</evidence>
<dbReference type="CDD" id="cd00086">
    <property type="entry name" value="homeodomain"/>
    <property type="match status" value="1"/>
</dbReference>
<evidence type="ECO:0000256" key="5">
    <source>
        <dbReference type="PROSITE-ProRule" id="PRU00108"/>
    </source>
</evidence>
<dbReference type="Proteomes" id="UP001497623">
    <property type="component" value="Unassembled WGS sequence"/>
</dbReference>
<dbReference type="InterPro" id="IPR009057">
    <property type="entry name" value="Homeodomain-like_sf"/>
</dbReference>
<dbReference type="GO" id="GO:0000981">
    <property type="term" value="F:DNA-binding transcription factor activity, RNA polymerase II-specific"/>
    <property type="evidence" value="ECO:0007669"/>
    <property type="project" value="InterPro"/>
</dbReference>
<dbReference type="SUPFAM" id="SSF46689">
    <property type="entry name" value="Homeodomain-like"/>
    <property type="match status" value="1"/>
</dbReference>
<dbReference type="Gene3D" id="1.10.10.60">
    <property type="entry name" value="Homeodomain-like"/>
    <property type="match status" value="1"/>
</dbReference>
<feature type="compositionally biased region" description="Polar residues" evidence="7">
    <location>
        <begin position="1"/>
        <end position="33"/>
    </location>
</feature>
<feature type="region of interest" description="Disordered" evidence="7">
    <location>
        <begin position="271"/>
        <end position="297"/>
    </location>
</feature>
<feature type="region of interest" description="Disordered" evidence="7">
    <location>
        <begin position="1"/>
        <end position="53"/>
    </location>
</feature>
<keyword evidence="2 5" id="KW-0238">DNA-binding</keyword>
<evidence type="ECO:0000256" key="4">
    <source>
        <dbReference type="ARBA" id="ARBA00023242"/>
    </source>
</evidence>
<evidence type="ECO:0000256" key="2">
    <source>
        <dbReference type="ARBA" id="ARBA00023125"/>
    </source>
</evidence>
<dbReference type="InterPro" id="IPR020479">
    <property type="entry name" value="HD_metazoa"/>
</dbReference>
<dbReference type="PROSITE" id="PS00027">
    <property type="entry name" value="HOMEOBOX_1"/>
    <property type="match status" value="1"/>
</dbReference>
<feature type="domain" description="Homeobox" evidence="8">
    <location>
        <begin position="159"/>
        <end position="219"/>
    </location>
</feature>
<dbReference type="EMBL" id="CAXKWB010001423">
    <property type="protein sequence ID" value="CAL4064328.1"/>
    <property type="molecule type" value="Genomic_DNA"/>
</dbReference>
<evidence type="ECO:0000313" key="9">
    <source>
        <dbReference type="EMBL" id="CAL4064328.1"/>
    </source>
</evidence>
<dbReference type="PANTHER" id="PTHR24324">
    <property type="entry name" value="HOMEOBOX PROTEIN HHEX"/>
    <property type="match status" value="1"/>
</dbReference>
<comment type="caution">
    <text evidence="9">The sequence shown here is derived from an EMBL/GenBank/DDBJ whole genome shotgun (WGS) entry which is preliminary data.</text>
</comment>
<name>A0AAV2PT17_MEGNR</name>
<dbReference type="InterPro" id="IPR051000">
    <property type="entry name" value="Homeobox_DNA-bind_prot"/>
</dbReference>
<dbReference type="InterPro" id="IPR017970">
    <property type="entry name" value="Homeobox_CS"/>
</dbReference>
<dbReference type="PANTHER" id="PTHR24324:SF5">
    <property type="entry name" value="HEMATOPOIETICALLY-EXPRESSED HOMEOBOX PROTEIN HHEX"/>
    <property type="match status" value="1"/>
</dbReference>
<evidence type="ECO:0000256" key="3">
    <source>
        <dbReference type="ARBA" id="ARBA00023155"/>
    </source>
</evidence>
<protein>
    <recommendedName>
        <fullName evidence="8">Homeobox domain-containing protein</fullName>
    </recommendedName>
</protein>
<feature type="DNA-binding region" description="Homeobox" evidence="5">
    <location>
        <begin position="161"/>
        <end position="220"/>
    </location>
</feature>
<dbReference type="GO" id="GO:0000978">
    <property type="term" value="F:RNA polymerase II cis-regulatory region sequence-specific DNA binding"/>
    <property type="evidence" value="ECO:0007669"/>
    <property type="project" value="TreeGrafter"/>
</dbReference>
<dbReference type="GO" id="GO:0005634">
    <property type="term" value="C:nucleus"/>
    <property type="evidence" value="ECO:0007669"/>
    <property type="project" value="UniProtKB-SubCell"/>
</dbReference>
<dbReference type="GO" id="GO:0030154">
    <property type="term" value="P:cell differentiation"/>
    <property type="evidence" value="ECO:0007669"/>
    <property type="project" value="TreeGrafter"/>
</dbReference>
<feature type="non-terminal residue" evidence="9">
    <location>
        <position position="1"/>
    </location>
</feature>
<evidence type="ECO:0000256" key="1">
    <source>
        <dbReference type="ARBA" id="ARBA00004123"/>
    </source>
</evidence>